<dbReference type="AlphaFoldDB" id="A0A9D4D437"/>
<accession>A0A9D4D437</accession>
<dbReference type="EMBL" id="JAIWYP010000011">
    <property type="protein sequence ID" value="KAH3738300.1"/>
    <property type="molecule type" value="Genomic_DNA"/>
</dbReference>
<feature type="compositionally biased region" description="Low complexity" evidence="1">
    <location>
        <begin position="19"/>
        <end position="31"/>
    </location>
</feature>
<feature type="region of interest" description="Disordered" evidence="1">
    <location>
        <begin position="14"/>
        <end position="35"/>
    </location>
</feature>
<dbReference type="Proteomes" id="UP000828390">
    <property type="component" value="Unassembled WGS sequence"/>
</dbReference>
<reference evidence="2" key="1">
    <citation type="journal article" date="2019" name="bioRxiv">
        <title>The Genome of the Zebra Mussel, Dreissena polymorpha: A Resource for Invasive Species Research.</title>
        <authorList>
            <person name="McCartney M.A."/>
            <person name="Auch B."/>
            <person name="Kono T."/>
            <person name="Mallez S."/>
            <person name="Zhang Y."/>
            <person name="Obille A."/>
            <person name="Becker A."/>
            <person name="Abrahante J.E."/>
            <person name="Garbe J."/>
            <person name="Badalamenti J.P."/>
            <person name="Herman A."/>
            <person name="Mangelson H."/>
            <person name="Liachko I."/>
            <person name="Sullivan S."/>
            <person name="Sone E.D."/>
            <person name="Koren S."/>
            <person name="Silverstein K.A.T."/>
            <person name="Beckman K.B."/>
            <person name="Gohl D.M."/>
        </authorList>
    </citation>
    <scope>NUCLEOTIDE SEQUENCE</scope>
    <source>
        <strain evidence="2">Duluth1</strain>
        <tissue evidence="2">Whole animal</tissue>
    </source>
</reference>
<proteinExistence type="predicted"/>
<comment type="caution">
    <text evidence="2">The sequence shown here is derived from an EMBL/GenBank/DDBJ whole genome shotgun (WGS) entry which is preliminary data.</text>
</comment>
<name>A0A9D4D437_DREPO</name>
<organism evidence="2 3">
    <name type="scientific">Dreissena polymorpha</name>
    <name type="common">Zebra mussel</name>
    <name type="synonym">Mytilus polymorpha</name>
    <dbReference type="NCBI Taxonomy" id="45954"/>
    <lineage>
        <taxon>Eukaryota</taxon>
        <taxon>Metazoa</taxon>
        <taxon>Spiralia</taxon>
        <taxon>Lophotrochozoa</taxon>
        <taxon>Mollusca</taxon>
        <taxon>Bivalvia</taxon>
        <taxon>Autobranchia</taxon>
        <taxon>Heteroconchia</taxon>
        <taxon>Euheterodonta</taxon>
        <taxon>Imparidentia</taxon>
        <taxon>Neoheterodontei</taxon>
        <taxon>Myida</taxon>
        <taxon>Dreissenoidea</taxon>
        <taxon>Dreissenidae</taxon>
        <taxon>Dreissena</taxon>
    </lineage>
</organism>
<keyword evidence="3" id="KW-1185">Reference proteome</keyword>
<evidence type="ECO:0000313" key="2">
    <source>
        <dbReference type="EMBL" id="KAH3738300.1"/>
    </source>
</evidence>
<evidence type="ECO:0000256" key="1">
    <source>
        <dbReference type="SAM" id="MobiDB-lite"/>
    </source>
</evidence>
<evidence type="ECO:0000313" key="3">
    <source>
        <dbReference type="Proteomes" id="UP000828390"/>
    </source>
</evidence>
<reference evidence="2" key="2">
    <citation type="submission" date="2020-11" db="EMBL/GenBank/DDBJ databases">
        <authorList>
            <person name="McCartney M.A."/>
            <person name="Auch B."/>
            <person name="Kono T."/>
            <person name="Mallez S."/>
            <person name="Becker A."/>
            <person name="Gohl D.M."/>
            <person name="Silverstein K.A.T."/>
            <person name="Koren S."/>
            <person name="Bechman K.B."/>
            <person name="Herman A."/>
            <person name="Abrahante J.E."/>
            <person name="Garbe J."/>
        </authorList>
    </citation>
    <scope>NUCLEOTIDE SEQUENCE</scope>
    <source>
        <strain evidence="2">Duluth1</strain>
        <tissue evidence="2">Whole animal</tissue>
    </source>
</reference>
<sequence length="79" mass="8872">MQMRMMGMIETLLKNQERSQTVQPPTTTSTTESGIAEQYTLSHEELRSIYQASSGARQFRRIPDKSTVPGTLRSVPVEA</sequence>
<protein>
    <submittedName>
        <fullName evidence="2">Uncharacterized protein</fullName>
    </submittedName>
</protein>
<gene>
    <name evidence="2" type="ORF">DPMN_044933</name>
</gene>